<evidence type="ECO:0000313" key="1">
    <source>
        <dbReference type="EnsemblPlants" id="AVESA.00010b.r2.6CG1113430.1.CDS"/>
    </source>
</evidence>
<evidence type="ECO:0000313" key="2">
    <source>
        <dbReference type="Proteomes" id="UP001732700"/>
    </source>
</evidence>
<name>A0ACD5Z7B8_AVESA</name>
<dbReference type="EnsemblPlants" id="AVESA.00010b.r2.6CG1113430.1">
    <property type="protein sequence ID" value="AVESA.00010b.r2.6CG1113430.1.CDS"/>
    <property type="gene ID" value="AVESA.00010b.r2.6CG1113430"/>
</dbReference>
<sequence length="645" mass="72445">MQEKYSTLTSWSSVKNACEVIQGFSEYKRWLVREIGWSGMLEIPSIQKINLKFSAWIMGKVDVQSRSIVLTEKKVLRFWHQDVHKVFGVPFGPWNVIGRDANIRADAIEFIKNTLGMNQAGAHSLKAAENFLTRDITEESSKIEKDCFQIAFVIFVMGHILAPSTKHGYATIDFWGALADTENIGQFNWCEYILQSLLDTVGKYKTDVRNTSHAINLFGYHLWLQVFLLDNLDLGIFNKKHDIIPRIKAFDADWIRRLITMASDIGKGPRSYSYVPWIQSATLELTSRTLETGQSPSFPGSIILTTEILPRPPVLAHTTEGGNVQHTPQPGCRRPMYATSDRTATMHTPTASITTGALEYSTYLARQFPVLATHPLTLMLKELNAKALLHIHNTRVSVLNDMFSFTEKLMAHLSTQCICCNARGFSDFPLNAQITTDDALERTPVNAKLSGVRLDMSDNEGSTSRQSAGASKRPHLAPDSDTISKKKKASDVRGESSHSNLCRSSDNIIEQAVCIFNQIASNYNSDEDDPNGPAVFGKLIKVLPKRHPIFHYSYAANPRRDGRAPPPLKPDIADELAKALMQIPSEELERYWIVHDTPRLVCVRGHALREQLAGDGNVEHELMCVALRRYSQVDSEVDQRCPYLN</sequence>
<protein>
    <submittedName>
        <fullName evidence="1">Uncharacterized protein</fullName>
    </submittedName>
</protein>
<accession>A0ACD5Z7B8</accession>
<reference evidence="1" key="2">
    <citation type="submission" date="2025-09" db="UniProtKB">
        <authorList>
            <consortium name="EnsemblPlants"/>
        </authorList>
    </citation>
    <scope>IDENTIFICATION</scope>
</reference>
<proteinExistence type="predicted"/>
<dbReference type="Proteomes" id="UP001732700">
    <property type="component" value="Chromosome 6C"/>
</dbReference>
<keyword evidence="2" id="KW-1185">Reference proteome</keyword>
<organism evidence="1 2">
    <name type="scientific">Avena sativa</name>
    <name type="common">Oat</name>
    <dbReference type="NCBI Taxonomy" id="4498"/>
    <lineage>
        <taxon>Eukaryota</taxon>
        <taxon>Viridiplantae</taxon>
        <taxon>Streptophyta</taxon>
        <taxon>Embryophyta</taxon>
        <taxon>Tracheophyta</taxon>
        <taxon>Spermatophyta</taxon>
        <taxon>Magnoliopsida</taxon>
        <taxon>Liliopsida</taxon>
        <taxon>Poales</taxon>
        <taxon>Poaceae</taxon>
        <taxon>BOP clade</taxon>
        <taxon>Pooideae</taxon>
        <taxon>Poodae</taxon>
        <taxon>Poeae</taxon>
        <taxon>Poeae Chloroplast Group 1 (Aveneae type)</taxon>
        <taxon>Aveninae</taxon>
        <taxon>Avena</taxon>
    </lineage>
</organism>
<reference evidence="1" key="1">
    <citation type="submission" date="2021-05" db="EMBL/GenBank/DDBJ databases">
        <authorList>
            <person name="Scholz U."/>
            <person name="Mascher M."/>
            <person name="Fiebig A."/>
        </authorList>
    </citation>
    <scope>NUCLEOTIDE SEQUENCE [LARGE SCALE GENOMIC DNA]</scope>
</reference>